<proteinExistence type="predicted"/>
<sequence length="67" mass="7931">MNSSTMDQTIAVLQEFLLTPEASEEPPPEQTQIDIKKLEERINYYNWLNGIIVNFESKEFLNYYQSK</sequence>
<reference evidence="1 2" key="1">
    <citation type="submission" date="2021-03" db="EMBL/GenBank/DDBJ databases">
        <title>The first data on the complete genome of the tetrodotoxin-producing bacterium.</title>
        <authorList>
            <person name="Melnikova D.I."/>
            <person name="Nijland R."/>
            <person name="Magarlamov T.Y."/>
        </authorList>
    </citation>
    <scope>NUCLEOTIDE SEQUENCE [LARGE SCALE GENOMIC DNA]</scope>
    <source>
        <strain evidence="1 2">1839</strain>
    </source>
</reference>
<evidence type="ECO:0000313" key="1">
    <source>
        <dbReference type="EMBL" id="QVY62077.1"/>
    </source>
</evidence>
<dbReference type="RefSeq" id="WP_214477430.1">
    <property type="nucleotide sequence ID" value="NZ_CP071709.1"/>
</dbReference>
<gene>
    <name evidence="1" type="ORF">J1899_02890</name>
</gene>
<protein>
    <submittedName>
        <fullName evidence="1">Uncharacterized protein</fullName>
    </submittedName>
</protein>
<keyword evidence="2" id="KW-1185">Reference proteome</keyword>
<accession>A0ABX8FDV8</accession>
<name>A0ABX8FDV8_9BACI</name>
<organism evidence="1 2">
    <name type="scientific">Cytobacillus gottheilii</name>
    <dbReference type="NCBI Taxonomy" id="859144"/>
    <lineage>
        <taxon>Bacteria</taxon>
        <taxon>Bacillati</taxon>
        <taxon>Bacillota</taxon>
        <taxon>Bacilli</taxon>
        <taxon>Bacillales</taxon>
        <taxon>Bacillaceae</taxon>
        <taxon>Cytobacillus</taxon>
    </lineage>
</organism>
<evidence type="ECO:0000313" key="2">
    <source>
        <dbReference type="Proteomes" id="UP000679247"/>
    </source>
</evidence>
<dbReference type="Proteomes" id="UP000679247">
    <property type="component" value="Chromosome"/>
</dbReference>
<dbReference type="EMBL" id="CP071709">
    <property type="protein sequence ID" value="QVY62077.1"/>
    <property type="molecule type" value="Genomic_DNA"/>
</dbReference>